<gene>
    <name evidence="2" type="ORF">O1G21_40200</name>
</gene>
<evidence type="ECO:0000313" key="3">
    <source>
        <dbReference type="Proteomes" id="UP001212821"/>
    </source>
</evidence>
<dbReference type="RefSeq" id="WP_270151663.1">
    <property type="nucleotide sequence ID" value="NZ_CP115451.1"/>
</dbReference>
<accession>A0ABY7QGT9</accession>
<dbReference type="InterPro" id="IPR007278">
    <property type="entry name" value="DUF397"/>
</dbReference>
<proteinExistence type="predicted"/>
<feature type="domain" description="DUF397" evidence="1">
    <location>
        <begin position="14"/>
        <end position="69"/>
    </location>
</feature>
<sequence>MTHHTTAPELAGLADWFKSSYSGSGNNCVEVADLTATHFGAMAIRDSKNPDGPALLVTPEAFAGLVAFAQTFDV</sequence>
<name>A0ABY7QGT9_9ACTN</name>
<geneLocation type="plasmid" evidence="2 3">
    <name>punmamed2</name>
</geneLocation>
<dbReference type="EMBL" id="CP115451">
    <property type="protein sequence ID" value="WBP92011.1"/>
    <property type="molecule type" value="Genomic_DNA"/>
</dbReference>
<protein>
    <submittedName>
        <fullName evidence="2">DUF397 domain-containing protein</fullName>
    </submittedName>
</protein>
<organism evidence="2 3">
    <name type="scientific">Kitasatospora cathayae</name>
    <dbReference type="NCBI Taxonomy" id="3004092"/>
    <lineage>
        <taxon>Bacteria</taxon>
        <taxon>Bacillati</taxon>
        <taxon>Actinomycetota</taxon>
        <taxon>Actinomycetes</taxon>
        <taxon>Kitasatosporales</taxon>
        <taxon>Streptomycetaceae</taxon>
        <taxon>Kitasatospora</taxon>
    </lineage>
</organism>
<dbReference type="Proteomes" id="UP001212821">
    <property type="component" value="Plasmid punmamed2"/>
</dbReference>
<reference evidence="2 3" key="1">
    <citation type="submission" date="2022-12" db="EMBL/GenBank/DDBJ databases">
        <title>HUAS 3-15.</title>
        <authorList>
            <person name="Mo P."/>
        </authorList>
    </citation>
    <scope>NUCLEOTIDE SEQUENCE [LARGE SCALE GENOMIC DNA]</scope>
    <source>
        <strain evidence="2 3">HUAS 3-15</strain>
        <plasmid evidence="2 3">punmamed2</plasmid>
    </source>
</reference>
<evidence type="ECO:0000313" key="2">
    <source>
        <dbReference type="EMBL" id="WBP92011.1"/>
    </source>
</evidence>
<dbReference type="Pfam" id="PF04149">
    <property type="entry name" value="DUF397"/>
    <property type="match status" value="1"/>
</dbReference>
<keyword evidence="3" id="KW-1185">Reference proteome</keyword>
<keyword evidence="2" id="KW-0614">Plasmid</keyword>
<evidence type="ECO:0000259" key="1">
    <source>
        <dbReference type="Pfam" id="PF04149"/>
    </source>
</evidence>